<reference evidence="1" key="2">
    <citation type="journal article" date="2015" name="Fish Shellfish Immunol.">
        <title>Early steps in the European eel (Anguilla anguilla)-Vibrio vulnificus interaction in the gills: Role of the RtxA13 toxin.</title>
        <authorList>
            <person name="Callol A."/>
            <person name="Pajuelo D."/>
            <person name="Ebbesson L."/>
            <person name="Teles M."/>
            <person name="MacKenzie S."/>
            <person name="Amaro C."/>
        </authorList>
    </citation>
    <scope>NUCLEOTIDE SEQUENCE</scope>
</reference>
<dbReference type="EMBL" id="GBXM01028337">
    <property type="protein sequence ID" value="JAH80240.1"/>
    <property type="molecule type" value="Transcribed_RNA"/>
</dbReference>
<sequence>MGLLASLISRPVQTDGNIRLTPTIRKWREFAQLS</sequence>
<dbReference type="AlphaFoldDB" id="A0A0E9VSA4"/>
<organism evidence="1">
    <name type="scientific">Anguilla anguilla</name>
    <name type="common">European freshwater eel</name>
    <name type="synonym">Muraena anguilla</name>
    <dbReference type="NCBI Taxonomy" id="7936"/>
    <lineage>
        <taxon>Eukaryota</taxon>
        <taxon>Metazoa</taxon>
        <taxon>Chordata</taxon>
        <taxon>Craniata</taxon>
        <taxon>Vertebrata</taxon>
        <taxon>Euteleostomi</taxon>
        <taxon>Actinopterygii</taxon>
        <taxon>Neopterygii</taxon>
        <taxon>Teleostei</taxon>
        <taxon>Anguilliformes</taxon>
        <taxon>Anguillidae</taxon>
        <taxon>Anguilla</taxon>
    </lineage>
</organism>
<reference evidence="1" key="1">
    <citation type="submission" date="2014-11" db="EMBL/GenBank/DDBJ databases">
        <authorList>
            <person name="Amaro Gonzalez C."/>
        </authorList>
    </citation>
    <scope>NUCLEOTIDE SEQUENCE</scope>
</reference>
<protein>
    <submittedName>
        <fullName evidence="1">Uncharacterized protein</fullName>
    </submittedName>
</protein>
<name>A0A0E9VSA4_ANGAN</name>
<proteinExistence type="predicted"/>
<evidence type="ECO:0000313" key="1">
    <source>
        <dbReference type="EMBL" id="JAH80240.1"/>
    </source>
</evidence>
<accession>A0A0E9VSA4</accession>